<dbReference type="Pfam" id="PF13649">
    <property type="entry name" value="Methyltransf_25"/>
    <property type="match status" value="1"/>
</dbReference>
<sequence>MAGYDVFARYYDALTANVDYAGRAAYLSQLLERLGHRAGLTLDLACGTGSLTLELHKLGFDIYGVDSSVSMLCEAKDKAYDLGADVLFLCQKMQSLDLFGTVDTVFCSLDSINHLPGAEQVLETFRRVAFFMNDDGWFIFDVNTPYKHEHVLGNHVFVYDLTDIYCVWQNRYNPQDKSVAIALDFFERQGKTYTRSSERFSEHVYSAEEITQMLTQAGFDRIQIFGDMRFDAPKPDEQRLIFAAHITNSQNGVFKA</sequence>
<name>A0ABS9CKD5_9FIRM</name>
<accession>A0ABS9CKD5</accession>
<dbReference type="GO" id="GO:0008168">
    <property type="term" value="F:methyltransferase activity"/>
    <property type="evidence" value="ECO:0007669"/>
    <property type="project" value="UniProtKB-KW"/>
</dbReference>
<keyword evidence="3" id="KW-0489">Methyltransferase</keyword>
<proteinExistence type="predicted"/>
<protein>
    <submittedName>
        <fullName evidence="3">Class I SAM-dependent methyltransferase</fullName>
    </submittedName>
</protein>
<dbReference type="Gene3D" id="2.20.25.110">
    <property type="entry name" value="S-adenosyl-L-methionine-dependent methyltransferases"/>
    <property type="match status" value="1"/>
</dbReference>
<feature type="domain" description="Methyltransferase" evidence="2">
    <location>
        <begin position="42"/>
        <end position="128"/>
    </location>
</feature>
<dbReference type="PANTHER" id="PTHR43861">
    <property type="entry name" value="TRANS-ACONITATE 2-METHYLTRANSFERASE-RELATED"/>
    <property type="match status" value="1"/>
</dbReference>
<dbReference type="InterPro" id="IPR041698">
    <property type="entry name" value="Methyltransf_25"/>
</dbReference>
<evidence type="ECO:0000313" key="3">
    <source>
        <dbReference type="EMBL" id="MCF2651598.1"/>
    </source>
</evidence>
<comment type="caution">
    <text evidence="3">The sequence shown here is derived from an EMBL/GenBank/DDBJ whole genome shotgun (WGS) entry which is preliminary data.</text>
</comment>
<dbReference type="EMBL" id="JAFBIT010000001">
    <property type="protein sequence ID" value="MCF2651598.1"/>
    <property type="molecule type" value="Genomic_DNA"/>
</dbReference>
<dbReference type="GO" id="GO:0032259">
    <property type="term" value="P:methylation"/>
    <property type="evidence" value="ECO:0007669"/>
    <property type="project" value="UniProtKB-KW"/>
</dbReference>
<evidence type="ECO:0000313" key="4">
    <source>
        <dbReference type="Proteomes" id="UP001299220"/>
    </source>
</evidence>
<evidence type="ECO:0000256" key="1">
    <source>
        <dbReference type="ARBA" id="ARBA00022679"/>
    </source>
</evidence>
<gene>
    <name evidence="3" type="ORF">JQM67_03140</name>
</gene>
<keyword evidence="1" id="KW-0808">Transferase</keyword>
<dbReference type="CDD" id="cd02440">
    <property type="entry name" value="AdoMet_MTases"/>
    <property type="match status" value="1"/>
</dbReference>
<reference evidence="3 4" key="1">
    <citation type="submission" date="2020-12" db="EMBL/GenBank/DDBJ databases">
        <title>Whole genome sequences of gut porcine anaerobes.</title>
        <authorList>
            <person name="Kubasova T."/>
            <person name="Jahodarova E."/>
            <person name="Rychlik I."/>
        </authorList>
    </citation>
    <scope>NUCLEOTIDE SEQUENCE [LARGE SCALE GENOMIC DNA]</scope>
    <source>
        <strain evidence="3 4">An867</strain>
    </source>
</reference>
<dbReference type="InterPro" id="IPR029063">
    <property type="entry name" value="SAM-dependent_MTases_sf"/>
</dbReference>
<dbReference type="Gene3D" id="3.40.50.150">
    <property type="entry name" value="Vaccinia Virus protein VP39"/>
    <property type="match status" value="1"/>
</dbReference>
<dbReference type="RefSeq" id="WP_235322609.1">
    <property type="nucleotide sequence ID" value="NZ_JAFBIT010000001.1"/>
</dbReference>
<dbReference type="Proteomes" id="UP001299220">
    <property type="component" value="Unassembled WGS sequence"/>
</dbReference>
<organism evidence="3 4">
    <name type="scientific">Anaeromassilibacillus senegalensis</name>
    <dbReference type="NCBI Taxonomy" id="1673717"/>
    <lineage>
        <taxon>Bacteria</taxon>
        <taxon>Bacillati</taxon>
        <taxon>Bacillota</taxon>
        <taxon>Clostridia</taxon>
        <taxon>Eubacteriales</taxon>
        <taxon>Acutalibacteraceae</taxon>
        <taxon>Anaeromassilibacillus</taxon>
    </lineage>
</organism>
<evidence type="ECO:0000259" key="2">
    <source>
        <dbReference type="Pfam" id="PF13649"/>
    </source>
</evidence>
<keyword evidence="4" id="KW-1185">Reference proteome</keyword>
<dbReference type="SUPFAM" id="SSF53335">
    <property type="entry name" value="S-adenosyl-L-methionine-dependent methyltransferases"/>
    <property type="match status" value="1"/>
</dbReference>